<dbReference type="EMBL" id="CP001850">
    <property type="protein sequence ID" value="ADC90338.1"/>
    <property type="molecule type" value="Genomic_DNA"/>
</dbReference>
<evidence type="ECO:0000313" key="2">
    <source>
        <dbReference type="Proteomes" id="UP000008234"/>
    </source>
</evidence>
<sequence>MRYGDWQIVSCRIVLYKENFCPLSCFCSALSFTIKLIHYHLQ</sequence>
<keyword evidence="2" id="KW-1185">Reference proteome</keyword>
<accession>D3QZR0</accession>
<organism evidence="1 2">
    <name type="scientific">Mageeibacillus indolicus (strain UPII9-5)</name>
    <name type="common">Clostridiales genomosp. BVAB3 (strain UPII9-5)</name>
    <dbReference type="NCBI Taxonomy" id="699246"/>
    <lineage>
        <taxon>Bacteria</taxon>
        <taxon>Bacillati</taxon>
        <taxon>Bacillota</taxon>
        <taxon>Clostridia</taxon>
        <taxon>Eubacteriales</taxon>
        <taxon>Oscillospiraceae</taxon>
        <taxon>Mageeibacillus</taxon>
    </lineage>
</organism>
<evidence type="ECO:0000313" key="1">
    <source>
        <dbReference type="EMBL" id="ADC90338.1"/>
    </source>
</evidence>
<name>D3QZR0_MAGIU</name>
<protein>
    <submittedName>
        <fullName evidence="1">Uncharacterized protein</fullName>
    </submittedName>
</protein>
<dbReference type="STRING" id="699246.HMPREF0868_0061"/>
<gene>
    <name evidence="1" type="ordered locus">HMPREF0868_0061</name>
</gene>
<dbReference type="HOGENOM" id="CLU_3253695_0_0_9"/>
<proteinExistence type="predicted"/>
<dbReference type="KEGG" id="clo:HMPREF0868_0061"/>
<reference evidence="2" key="1">
    <citation type="submission" date="2009-12" db="EMBL/GenBank/DDBJ databases">
        <title>Sequence of Clostridiales genomosp. BVAB3 str. UPII9-5.</title>
        <authorList>
            <person name="Madupu R."/>
            <person name="Durkin A.S."/>
            <person name="Torralba M."/>
            <person name="Methe B."/>
            <person name="Sutton G.G."/>
            <person name="Strausberg R.L."/>
            <person name="Nelson K.E."/>
        </authorList>
    </citation>
    <scope>NUCLEOTIDE SEQUENCE [LARGE SCALE GENOMIC DNA]</scope>
    <source>
        <strain evidence="2">UPII9-5</strain>
    </source>
</reference>
<dbReference type="AlphaFoldDB" id="D3QZR0"/>
<dbReference type="Proteomes" id="UP000008234">
    <property type="component" value="Chromosome"/>
</dbReference>